<organism evidence="2 3">
    <name type="scientific">Pseudorhizobium flavum</name>
    <dbReference type="NCBI Taxonomy" id="1335061"/>
    <lineage>
        <taxon>Bacteria</taxon>
        <taxon>Pseudomonadati</taxon>
        <taxon>Pseudomonadota</taxon>
        <taxon>Alphaproteobacteria</taxon>
        <taxon>Hyphomicrobiales</taxon>
        <taxon>Rhizobiaceae</taxon>
        <taxon>Rhizobium/Agrobacterium group</taxon>
        <taxon>Pseudorhizobium</taxon>
    </lineage>
</organism>
<keyword evidence="3" id="KW-1185">Reference proteome</keyword>
<feature type="region of interest" description="Disordered" evidence="1">
    <location>
        <begin position="35"/>
        <end position="57"/>
    </location>
</feature>
<proteinExistence type="predicted"/>
<dbReference type="EMBL" id="JACHEJ010000009">
    <property type="protein sequence ID" value="MBB6181413.1"/>
    <property type="molecule type" value="Genomic_DNA"/>
</dbReference>
<comment type="caution">
    <text evidence="2">The sequence shown here is derived from an EMBL/GenBank/DDBJ whole genome shotgun (WGS) entry which is preliminary data.</text>
</comment>
<protein>
    <submittedName>
        <fullName evidence="2">Uncharacterized protein</fullName>
    </submittedName>
</protein>
<feature type="compositionally biased region" description="Basic and acidic residues" evidence="1">
    <location>
        <begin position="44"/>
        <end position="57"/>
    </location>
</feature>
<accession>A0A7X0DDY1</accession>
<reference evidence="2 3" key="1">
    <citation type="submission" date="2020-08" db="EMBL/GenBank/DDBJ databases">
        <title>Genomic Encyclopedia of Type Strains, Phase IV (KMG-IV): sequencing the most valuable type-strain genomes for metagenomic binning, comparative biology and taxonomic classification.</title>
        <authorList>
            <person name="Goeker M."/>
        </authorList>
    </citation>
    <scope>NUCLEOTIDE SEQUENCE [LARGE SCALE GENOMIC DNA]</scope>
    <source>
        <strain evidence="2 3">DSM 102134</strain>
    </source>
</reference>
<evidence type="ECO:0000313" key="3">
    <source>
        <dbReference type="Proteomes" id="UP000535501"/>
    </source>
</evidence>
<dbReference type="Proteomes" id="UP000535501">
    <property type="component" value="Unassembled WGS sequence"/>
</dbReference>
<evidence type="ECO:0000256" key="1">
    <source>
        <dbReference type="SAM" id="MobiDB-lite"/>
    </source>
</evidence>
<evidence type="ECO:0000313" key="2">
    <source>
        <dbReference type="EMBL" id="MBB6181413.1"/>
    </source>
</evidence>
<sequence>MVSNNLPYPRSSIGEADTRKCGAAAGRFTIEWTHLTGGQPGYEDDARNDGADPAKGA</sequence>
<gene>
    <name evidence="2" type="ORF">HNQ75_003400</name>
</gene>
<dbReference type="AlphaFoldDB" id="A0A7X0DDY1"/>
<name>A0A7X0DDY1_9HYPH</name>